<dbReference type="Pfam" id="PF01569">
    <property type="entry name" value="PAP2"/>
    <property type="match status" value="1"/>
</dbReference>
<dbReference type="Proteomes" id="UP000502136">
    <property type="component" value="Chromosome"/>
</dbReference>
<evidence type="ECO:0000259" key="8">
    <source>
        <dbReference type="SMART" id="SM00014"/>
    </source>
</evidence>
<dbReference type="PANTHER" id="PTHR14969">
    <property type="entry name" value="SPHINGOSINE-1-PHOSPHATE PHOSPHOHYDROLASE"/>
    <property type="match status" value="1"/>
</dbReference>
<name>A0A6H2GVX7_9BACL</name>
<dbReference type="InterPro" id="IPR000326">
    <property type="entry name" value="PAP2/HPO"/>
</dbReference>
<dbReference type="PANTHER" id="PTHR14969:SF62">
    <property type="entry name" value="DECAPRENYLPHOSPHORYL-5-PHOSPHORIBOSE PHOSPHATASE RV3807C-RELATED"/>
    <property type="match status" value="1"/>
</dbReference>
<dbReference type="GO" id="GO:0005886">
    <property type="term" value="C:plasma membrane"/>
    <property type="evidence" value="ECO:0007669"/>
    <property type="project" value="UniProtKB-SubCell"/>
</dbReference>
<dbReference type="SMART" id="SM00014">
    <property type="entry name" value="acidPPc"/>
    <property type="match status" value="1"/>
</dbReference>
<dbReference type="EMBL" id="CP051428">
    <property type="protein sequence ID" value="QJC51298.1"/>
    <property type="molecule type" value="Genomic_DNA"/>
</dbReference>
<keyword evidence="2" id="KW-1003">Cell membrane</keyword>
<dbReference type="Gene3D" id="1.20.144.10">
    <property type="entry name" value="Phosphatidic acid phosphatase type 2/haloperoxidase"/>
    <property type="match status" value="1"/>
</dbReference>
<dbReference type="CDD" id="cd01610">
    <property type="entry name" value="PAP2_like"/>
    <property type="match status" value="1"/>
</dbReference>
<evidence type="ECO:0000256" key="3">
    <source>
        <dbReference type="ARBA" id="ARBA00022692"/>
    </source>
</evidence>
<dbReference type="AlphaFoldDB" id="A0A6H2GVX7"/>
<evidence type="ECO:0000256" key="1">
    <source>
        <dbReference type="ARBA" id="ARBA00004651"/>
    </source>
</evidence>
<gene>
    <name evidence="9" type="ORF">HGI30_06875</name>
</gene>
<dbReference type="InterPro" id="IPR036938">
    <property type="entry name" value="PAP2/HPO_sf"/>
</dbReference>
<keyword evidence="4" id="KW-0378">Hydrolase</keyword>
<keyword evidence="10" id="KW-1185">Reference proteome</keyword>
<proteinExistence type="predicted"/>
<evidence type="ECO:0000313" key="10">
    <source>
        <dbReference type="Proteomes" id="UP000502136"/>
    </source>
</evidence>
<accession>A0A6H2GVX7</accession>
<comment type="subcellular location">
    <subcellularLocation>
        <location evidence="1">Cell membrane</location>
        <topology evidence="1">Multi-pass membrane protein</topology>
    </subcellularLocation>
</comment>
<sequence>MIGVQEIHTDGGVAMFIGWLRMKERRLLLWLNRGPASVKLAAVVRRWLSTVTHMGGATFTLSASLLLALLGEGAWELAGWQSLAAVVVSHIPVAVVKRTLKRLRPYQAIEGVRTGKSPLADSSFPSGHTTAVFAWIVPLAYAAASELPAWLPLIVAVAVLIAGSVGWSRMYLGLHYPSDVGAGALLGTLTALLAISFIGS</sequence>
<evidence type="ECO:0000256" key="5">
    <source>
        <dbReference type="ARBA" id="ARBA00022989"/>
    </source>
</evidence>
<keyword evidence="5 7" id="KW-1133">Transmembrane helix</keyword>
<feature type="transmembrane region" description="Helical" evidence="7">
    <location>
        <begin position="47"/>
        <end position="71"/>
    </location>
</feature>
<feature type="domain" description="Phosphatidic acid phosphatase type 2/haloperoxidase" evidence="8">
    <location>
        <begin position="77"/>
        <end position="195"/>
    </location>
</feature>
<reference evidence="9 10" key="1">
    <citation type="submission" date="2020-04" db="EMBL/GenBank/DDBJ databases">
        <title>Novel Paenibacillus strain UniB2 isolated from commercial digestive syrup.</title>
        <authorList>
            <person name="Thorat V."/>
            <person name="Kirdat K."/>
            <person name="Tiwarekar B."/>
            <person name="Yadav A."/>
        </authorList>
    </citation>
    <scope>NUCLEOTIDE SEQUENCE [LARGE SCALE GENOMIC DNA]</scope>
    <source>
        <strain evidence="9 10">UniB2</strain>
    </source>
</reference>
<dbReference type="GO" id="GO:0016787">
    <property type="term" value="F:hydrolase activity"/>
    <property type="evidence" value="ECO:0007669"/>
    <property type="project" value="UniProtKB-KW"/>
</dbReference>
<evidence type="ECO:0000313" key="9">
    <source>
        <dbReference type="EMBL" id="QJC51298.1"/>
    </source>
</evidence>
<organism evidence="9 10">
    <name type="scientific">Paenibacillus albicereus</name>
    <dbReference type="NCBI Taxonomy" id="2726185"/>
    <lineage>
        <taxon>Bacteria</taxon>
        <taxon>Bacillati</taxon>
        <taxon>Bacillota</taxon>
        <taxon>Bacilli</taxon>
        <taxon>Bacillales</taxon>
        <taxon>Paenibacillaceae</taxon>
        <taxon>Paenibacillus</taxon>
    </lineage>
</organism>
<dbReference type="KEGG" id="palr:HGI30_06875"/>
<feature type="transmembrane region" description="Helical" evidence="7">
    <location>
        <begin position="180"/>
        <end position="199"/>
    </location>
</feature>
<feature type="transmembrane region" description="Helical" evidence="7">
    <location>
        <begin position="123"/>
        <end position="143"/>
    </location>
</feature>
<evidence type="ECO:0000256" key="7">
    <source>
        <dbReference type="SAM" id="Phobius"/>
    </source>
</evidence>
<evidence type="ECO:0000256" key="6">
    <source>
        <dbReference type="ARBA" id="ARBA00023136"/>
    </source>
</evidence>
<feature type="transmembrane region" description="Helical" evidence="7">
    <location>
        <begin position="77"/>
        <end position="96"/>
    </location>
</feature>
<evidence type="ECO:0000256" key="4">
    <source>
        <dbReference type="ARBA" id="ARBA00022801"/>
    </source>
</evidence>
<keyword evidence="6 7" id="KW-0472">Membrane</keyword>
<dbReference type="SUPFAM" id="SSF48317">
    <property type="entry name" value="Acid phosphatase/Vanadium-dependent haloperoxidase"/>
    <property type="match status" value="1"/>
</dbReference>
<keyword evidence="3 7" id="KW-0812">Transmembrane</keyword>
<feature type="transmembrane region" description="Helical" evidence="7">
    <location>
        <begin position="149"/>
        <end position="168"/>
    </location>
</feature>
<evidence type="ECO:0000256" key="2">
    <source>
        <dbReference type="ARBA" id="ARBA00022475"/>
    </source>
</evidence>
<protein>
    <submittedName>
        <fullName evidence="9">Phosphatase PAP2 family protein</fullName>
    </submittedName>
</protein>